<reference evidence="2 3" key="1">
    <citation type="submission" date="2013-10" db="EMBL/GenBank/DDBJ databases">
        <title>Whole Genome Shotgun Sequence of Photorhabdus temperata J3.</title>
        <authorList>
            <person name="Park G.-S."/>
            <person name="Hong S.-J."/>
            <person name="Shin J.-H."/>
        </authorList>
    </citation>
    <scope>NUCLEOTIDE SEQUENCE [LARGE SCALE GENOMIC DNA]</scope>
    <source>
        <strain evidence="2 3">J3</strain>
    </source>
</reference>
<keyword evidence="3" id="KW-1185">Reference proteome</keyword>
<organism evidence="2 3">
    <name type="scientific">Photorhabdus temperata J3</name>
    <dbReference type="NCBI Taxonomy" id="1389415"/>
    <lineage>
        <taxon>Bacteria</taxon>
        <taxon>Pseudomonadati</taxon>
        <taxon>Pseudomonadota</taxon>
        <taxon>Gammaproteobacteria</taxon>
        <taxon>Enterobacterales</taxon>
        <taxon>Morganellaceae</taxon>
        <taxon>Photorhabdus</taxon>
    </lineage>
</organism>
<protein>
    <recommendedName>
        <fullName evidence="1">TraG N-terminal Proteobacteria domain-containing protein</fullName>
    </recommendedName>
</protein>
<comment type="caution">
    <text evidence="2">The sequence shown here is derived from an EMBL/GenBank/DDBJ whole genome shotgun (WGS) entry which is preliminary data.</text>
</comment>
<dbReference type="InterPro" id="IPR012931">
    <property type="entry name" value="TraG_N_Proteobacteria"/>
</dbReference>
<evidence type="ECO:0000313" key="3">
    <source>
        <dbReference type="Proteomes" id="UP000017133"/>
    </source>
</evidence>
<dbReference type="AlphaFoldDB" id="U7QWW9"/>
<proteinExistence type="predicted"/>
<sequence length="96" mass="10886">MGGVHRLSKGLTQAAVASIPCQPDLRQLRFEVQHTRISNPALAAELQDFTHDCYALALYQWKQRDRRGQTTDPAVLLAGDYHTLQSRPPRTAFLWN</sequence>
<gene>
    <name evidence="2" type="ORF">O185_14065</name>
</gene>
<dbReference type="EMBL" id="AXDT01000131">
    <property type="protein sequence ID" value="ERT12454.1"/>
    <property type="molecule type" value="Genomic_DNA"/>
</dbReference>
<dbReference type="Pfam" id="PF07916">
    <property type="entry name" value="TraG_N"/>
    <property type="match status" value="1"/>
</dbReference>
<dbReference type="PATRIC" id="fig|1389415.4.peg.2799"/>
<name>U7QWW9_PHOTE</name>
<dbReference type="Proteomes" id="UP000017133">
    <property type="component" value="Unassembled WGS sequence"/>
</dbReference>
<evidence type="ECO:0000259" key="1">
    <source>
        <dbReference type="Pfam" id="PF07916"/>
    </source>
</evidence>
<accession>U7QWW9</accession>
<feature type="domain" description="TraG N-terminal Proteobacteria" evidence="1">
    <location>
        <begin position="2"/>
        <end position="60"/>
    </location>
</feature>
<evidence type="ECO:0000313" key="2">
    <source>
        <dbReference type="EMBL" id="ERT12454.1"/>
    </source>
</evidence>